<dbReference type="EMBL" id="BAABDO010000042">
    <property type="protein sequence ID" value="GAA4142594.1"/>
    <property type="molecule type" value="Genomic_DNA"/>
</dbReference>
<dbReference type="Proteomes" id="UP001500266">
    <property type="component" value="Unassembled WGS sequence"/>
</dbReference>
<evidence type="ECO:0000313" key="2">
    <source>
        <dbReference type="EMBL" id="GAA4142594.1"/>
    </source>
</evidence>
<proteinExistence type="predicted"/>
<gene>
    <name evidence="2" type="ORF">GCM10022416_31830</name>
</gene>
<evidence type="ECO:0000313" key="3">
    <source>
        <dbReference type="Proteomes" id="UP001500266"/>
    </source>
</evidence>
<keyword evidence="3" id="KW-1185">Reference proteome</keyword>
<protein>
    <submittedName>
        <fullName evidence="2">Uncharacterized protein</fullName>
    </submittedName>
</protein>
<organism evidence="2 3">
    <name type="scientific">Actinomadura keratinilytica</name>
    <dbReference type="NCBI Taxonomy" id="547461"/>
    <lineage>
        <taxon>Bacteria</taxon>
        <taxon>Bacillati</taxon>
        <taxon>Actinomycetota</taxon>
        <taxon>Actinomycetes</taxon>
        <taxon>Streptosporangiales</taxon>
        <taxon>Thermomonosporaceae</taxon>
        <taxon>Actinomadura</taxon>
    </lineage>
</organism>
<sequence length="177" mass="18715">MTLTLPAMSRGTVSGMSGAVPNRRTAPRASASMNGSLGASAVPRSRSFSSAPGIVPVPMRTRRKSGSRRRRSHSRAGSRTTSYSASGGGSSSRARVRASRSARPSSSRSSSRYSRYRSRWLRRCRVTCPRRESSSAAPTSTAATSITAPSAMNAGLRRTVITVSDPIIPTIGRIANT</sequence>
<feature type="region of interest" description="Disordered" evidence="1">
    <location>
        <begin position="1"/>
        <end position="116"/>
    </location>
</feature>
<comment type="caution">
    <text evidence="2">The sequence shown here is derived from an EMBL/GenBank/DDBJ whole genome shotgun (WGS) entry which is preliminary data.</text>
</comment>
<reference evidence="3" key="1">
    <citation type="journal article" date="2019" name="Int. J. Syst. Evol. Microbiol.">
        <title>The Global Catalogue of Microorganisms (GCM) 10K type strain sequencing project: providing services to taxonomists for standard genome sequencing and annotation.</title>
        <authorList>
            <consortium name="The Broad Institute Genomics Platform"/>
            <consortium name="The Broad Institute Genome Sequencing Center for Infectious Disease"/>
            <person name="Wu L."/>
            <person name="Ma J."/>
        </authorList>
    </citation>
    <scope>NUCLEOTIDE SEQUENCE [LARGE SCALE GENOMIC DNA]</scope>
    <source>
        <strain evidence="3">JCM 17316</strain>
    </source>
</reference>
<evidence type="ECO:0000256" key="1">
    <source>
        <dbReference type="SAM" id="MobiDB-lite"/>
    </source>
</evidence>
<feature type="compositionally biased region" description="Basic residues" evidence="1">
    <location>
        <begin position="60"/>
        <end position="76"/>
    </location>
</feature>
<feature type="compositionally biased region" description="Low complexity" evidence="1">
    <location>
        <begin position="101"/>
        <end position="113"/>
    </location>
</feature>
<accession>A0ABP7YWW7</accession>
<name>A0ABP7YWW7_9ACTN</name>